<proteinExistence type="predicted"/>
<organism evidence="2 3">
    <name type="scientific">Paraphoma chrysanthemicola</name>
    <dbReference type="NCBI Taxonomy" id="798071"/>
    <lineage>
        <taxon>Eukaryota</taxon>
        <taxon>Fungi</taxon>
        <taxon>Dikarya</taxon>
        <taxon>Ascomycota</taxon>
        <taxon>Pezizomycotina</taxon>
        <taxon>Dothideomycetes</taxon>
        <taxon>Pleosporomycetidae</taxon>
        <taxon>Pleosporales</taxon>
        <taxon>Pleosporineae</taxon>
        <taxon>Phaeosphaeriaceae</taxon>
        <taxon>Paraphoma</taxon>
    </lineage>
</organism>
<evidence type="ECO:0000313" key="3">
    <source>
        <dbReference type="Proteomes" id="UP000813461"/>
    </source>
</evidence>
<sequence length="469" mass="51421">MRARKMPKRVRTPNCTHLNMDRIYGRDQQCYVCGREPSIGFLYECKQDCGTQSLHDILEQEDDCQIEVVKSDTRLQLEWAGLSTSIILTAEKGHYTAEQLEKLKAQKQELRQVISDQLQASHINNAAARLADMASATPSSDGALDSSLSKETEPPACTFKACHSCRPYYRDRVYISFQSVLSLDFPPMTREDTEHLPIKSAKIMSNVGSVGKSIPSLPMEGSTTLSMPTSMSLGSTDAPPTASTSTSTASDLTFKTTQTDLDEIHAQHHPRRRFYKMGRRTSGDISRDLTRQSTLLTRQGLKNAFQGIFRSTRESSSEGSNITLPLPRTGTVRDSNSSHDIGDFDLPALRKVRRQKERNEVKNGIYVTGFEGVQAAASTSSHQAHGVHEASSGSESDLSMHSCASAGSEVEVNGGVALTEEAVETHTPDILAVDMTAARDAGLYQDVDMSDDDEEADADIGMQSIMTQV</sequence>
<feature type="region of interest" description="Disordered" evidence="1">
    <location>
        <begin position="378"/>
        <end position="406"/>
    </location>
</feature>
<feature type="compositionally biased region" description="Low complexity" evidence="1">
    <location>
        <begin position="221"/>
        <end position="251"/>
    </location>
</feature>
<accession>A0A8K0R1Y4</accession>
<keyword evidence="3" id="KW-1185">Reference proteome</keyword>
<evidence type="ECO:0000256" key="1">
    <source>
        <dbReference type="SAM" id="MobiDB-lite"/>
    </source>
</evidence>
<feature type="region of interest" description="Disordered" evidence="1">
    <location>
        <begin position="215"/>
        <end position="251"/>
    </location>
</feature>
<protein>
    <submittedName>
        <fullName evidence="2">Uncharacterized protein</fullName>
    </submittedName>
</protein>
<feature type="region of interest" description="Disordered" evidence="1">
    <location>
        <begin position="315"/>
        <end position="339"/>
    </location>
</feature>
<dbReference type="OrthoDB" id="4776522at2759"/>
<evidence type="ECO:0000313" key="2">
    <source>
        <dbReference type="EMBL" id="KAH7083889.1"/>
    </source>
</evidence>
<reference evidence="2" key="1">
    <citation type="journal article" date="2021" name="Nat. Commun.">
        <title>Genetic determinants of endophytism in the Arabidopsis root mycobiome.</title>
        <authorList>
            <person name="Mesny F."/>
            <person name="Miyauchi S."/>
            <person name="Thiergart T."/>
            <person name="Pickel B."/>
            <person name="Atanasova L."/>
            <person name="Karlsson M."/>
            <person name="Huettel B."/>
            <person name="Barry K.W."/>
            <person name="Haridas S."/>
            <person name="Chen C."/>
            <person name="Bauer D."/>
            <person name="Andreopoulos W."/>
            <person name="Pangilinan J."/>
            <person name="LaButti K."/>
            <person name="Riley R."/>
            <person name="Lipzen A."/>
            <person name="Clum A."/>
            <person name="Drula E."/>
            <person name="Henrissat B."/>
            <person name="Kohler A."/>
            <person name="Grigoriev I.V."/>
            <person name="Martin F.M."/>
            <person name="Hacquard S."/>
        </authorList>
    </citation>
    <scope>NUCLEOTIDE SEQUENCE</scope>
    <source>
        <strain evidence="2">MPI-SDFR-AT-0120</strain>
    </source>
</reference>
<dbReference type="Proteomes" id="UP000813461">
    <property type="component" value="Unassembled WGS sequence"/>
</dbReference>
<name>A0A8K0R1Y4_9PLEO</name>
<gene>
    <name evidence="2" type="ORF">FB567DRAFT_93627</name>
</gene>
<dbReference type="EMBL" id="JAGMVJ010000013">
    <property type="protein sequence ID" value="KAH7083889.1"/>
    <property type="molecule type" value="Genomic_DNA"/>
</dbReference>
<comment type="caution">
    <text evidence="2">The sequence shown here is derived from an EMBL/GenBank/DDBJ whole genome shotgun (WGS) entry which is preliminary data.</text>
</comment>
<dbReference type="AlphaFoldDB" id="A0A8K0R1Y4"/>